<dbReference type="EMBL" id="JABFAA010170823">
    <property type="protein sequence ID" value="MBA0701060.1"/>
    <property type="molecule type" value="Genomic_DNA"/>
</dbReference>
<proteinExistence type="predicted"/>
<protein>
    <submittedName>
        <fullName evidence="2">Uncharacterized protein</fullName>
    </submittedName>
</protein>
<comment type="caution">
    <text evidence="2">The sequence shown here is derived from an EMBL/GenBank/DDBJ whole genome shotgun (WGS) entry which is preliminary data.</text>
</comment>
<feature type="chain" id="PRO_5029697867" evidence="1">
    <location>
        <begin position="20"/>
        <end position="60"/>
    </location>
</feature>
<evidence type="ECO:0000313" key="2">
    <source>
        <dbReference type="EMBL" id="MBA0701060.1"/>
    </source>
</evidence>
<evidence type="ECO:0000313" key="3">
    <source>
        <dbReference type="Proteomes" id="UP000593577"/>
    </source>
</evidence>
<keyword evidence="1" id="KW-0732">Signal</keyword>
<reference evidence="2 3" key="1">
    <citation type="journal article" date="2019" name="Genome Biol. Evol.">
        <title>Insights into the evolution of the New World diploid cottons (Gossypium, subgenus Houzingenia) based on genome sequencing.</title>
        <authorList>
            <person name="Grover C.E."/>
            <person name="Arick M.A. 2nd"/>
            <person name="Thrash A."/>
            <person name="Conover J.L."/>
            <person name="Sanders W.S."/>
            <person name="Peterson D.G."/>
            <person name="Frelichowski J.E."/>
            <person name="Scheffler J.A."/>
            <person name="Scheffler B.E."/>
            <person name="Wendel J.F."/>
        </authorList>
    </citation>
    <scope>NUCLEOTIDE SEQUENCE [LARGE SCALE GENOMIC DNA]</scope>
    <source>
        <strain evidence="2">185</strain>
        <tissue evidence="2">Leaf</tissue>
    </source>
</reference>
<dbReference type="Proteomes" id="UP000593577">
    <property type="component" value="Unassembled WGS sequence"/>
</dbReference>
<feature type="signal peptide" evidence="1">
    <location>
        <begin position="1"/>
        <end position="19"/>
    </location>
</feature>
<gene>
    <name evidence="2" type="ORF">Goari_022529</name>
</gene>
<evidence type="ECO:0000256" key="1">
    <source>
        <dbReference type="SAM" id="SignalP"/>
    </source>
</evidence>
<dbReference type="AlphaFoldDB" id="A0A7J8YP12"/>
<keyword evidence="3" id="KW-1185">Reference proteome</keyword>
<sequence length="60" mass="7084">MGFLQWLTWVFLQSSTSQCKIFCCALWAIWGDRNDRVHKKESKSGKEIGRFVNSYILELK</sequence>
<name>A0A7J8YP12_GOSAI</name>
<organism evidence="2 3">
    <name type="scientific">Gossypium aridum</name>
    <name type="common">American cotton</name>
    <name type="synonym">Erioxylum aridum</name>
    <dbReference type="NCBI Taxonomy" id="34290"/>
    <lineage>
        <taxon>Eukaryota</taxon>
        <taxon>Viridiplantae</taxon>
        <taxon>Streptophyta</taxon>
        <taxon>Embryophyta</taxon>
        <taxon>Tracheophyta</taxon>
        <taxon>Spermatophyta</taxon>
        <taxon>Magnoliopsida</taxon>
        <taxon>eudicotyledons</taxon>
        <taxon>Gunneridae</taxon>
        <taxon>Pentapetalae</taxon>
        <taxon>rosids</taxon>
        <taxon>malvids</taxon>
        <taxon>Malvales</taxon>
        <taxon>Malvaceae</taxon>
        <taxon>Malvoideae</taxon>
        <taxon>Gossypium</taxon>
    </lineage>
</organism>
<accession>A0A7J8YP12</accession>